<evidence type="ECO:0000313" key="2">
    <source>
        <dbReference type="Proteomes" id="UP000078492"/>
    </source>
</evidence>
<name>A0A151JCI7_9HYME</name>
<dbReference type="AlphaFoldDB" id="A0A151JCI7"/>
<protein>
    <submittedName>
        <fullName evidence="1">Uncharacterized protein</fullName>
    </submittedName>
</protein>
<dbReference type="PANTHER" id="PTHR47018">
    <property type="entry name" value="CXC DOMAIN-CONTAINING PROTEIN-RELATED"/>
    <property type="match status" value="1"/>
</dbReference>
<organism evidence="1 2">
    <name type="scientific">Trachymyrmex cornetzi</name>
    <dbReference type="NCBI Taxonomy" id="471704"/>
    <lineage>
        <taxon>Eukaryota</taxon>
        <taxon>Metazoa</taxon>
        <taxon>Ecdysozoa</taxon>
        <taxon>Arthropoda</taxon>
        <taxon>Hexapoda</taxon>
        <taxon>Insecta</taxon>
        <taxon>Pterygota</taxon>
        <taxon>Neoptera</taxon>
        <taxon>Endopterygota</taxon>
        <taxon>Hymenoptera</taxon>
        <taxon>Apocrita</taxon>
        <taxon>Aculeata</taxon>
        <taxon>Formicoidea</taxon>
        <taxon>Formicidae</taxon>
        <taxon>Myrmicinae</taxon>
        <taxon>Trachymyrmex</taxon>
    </lineage>
</organism>
<accession>A0A151JCI7</accession>
<keyword evidence="2" id="KW-1185">Reference proteome</keyword>
<dbReference type="EMBL" id="KQ979044">
    <property type="protein sequence ID" value="KYN23238.1"/>
    <property type="molecule type" value="Genomic_DNA"/>
</dbReference>
<proteinExistence type="predicted"/>
<dbReference type="Proteomes" id="UP000078492">
    <property type="component" value="Unassembled WGS sequence"/>
</dbReference>
<dbReference type="STRING" id="471704.A0A151JCI7"/>
<dbReference type="PANTHER" id="PTHR47018:SF3">
    <property type="entry name" value="MYCBP-ASSOCIATED PROTEIN"/>
    <property type="match status" value="1"/>
</dbReference>
<sequence>MEQLTIEQHYQKSRVICLPFICAPPSNKDTVYTSLLLAYRKAQISNLKYIYVTFDLPLYMKALEVVTTTTDDRLKTVIPILGGFHLLMSFMGSIGYIMDGSGIKDILSLIYAENSVKHILSGHAFARAVRAHVQIHAALAHLIFSLVDLTEEEKNIMTTLHAKLGHENILPELNKTSYEAIMNKFHQKLQELSAEEMPTARLWVQYFETVTLIKKFIEAARCTDWDEYLNCITQMLPIFHAAGHNLYVKCAHLFVQQMLQLDVQEHKEYISNFSIRRTSKFYCGIFGDQTIETSLMKLFKDPGRGLTHGRGTNEADISKWILSMPIFMDIFQSCQEYCKVSVFGTSEQHKSDTHDDGGSTRVKKDNDDFIKLKAWLYDNSPFSTTEQLLSLKTGVIGDSKINCHKAFEIGTRAVQSMFGHKLSNIKIDRKYRVQPLSIMTSKLKANNKDIAVDPTLVFQRISLMKKDEEELKGFFQYELAPYPLSIFNENGMRKNTKSDFYDLFIPLTKNPVFKNTFYVIDGGFLLHKVV</sequence>
<evidence type="ECO:0000313" key="1">
    <source>
        <dbReference type="EMBL" id="KYN23238.1"/>
    </source>
</evidence>
<reference evidence="1 2" key="1">
    <citation type="submission" date="2015-09" db="EMBL/GenBank/DDBJ databases">
        <title>Trachymyrmex cornetzi WGS genome.</title>
        <authorList>
            <person name="Nygaard S."/>
            <person name="Hu H."/>
            <person name="Boomsma J."/>
            <person name="Zhang G."/>
        </authorList>
    </citation>
    <scope>NUCLEOTIDE SEQUENCE [LARGE SCALE GENOMIC DNA]</scope>
    <source>
        <strain evidence="1">Tcor2-1</strain>
        <tissue evidence="1">Whole body</tissue>
    </source>
</reference>
<gene>
    <name evidence="1" type="ORF">ALC57_04348</name>
</gene>